<organism evidence="1 2">
    <name type="scientific">Pseudoalteromonas undina</name>
    <dbReference type="NCBI Taxonomy" id="43660"/>
    <lineage>
        <taxon>Bacteria</taxon>
        <taxon>Pseudomonadati</taxon>
        <taxon>Pseudomonadota</taxon>
        <taxon>Gammaproteobacteria</taxon>
        <taxon>Alteromonadales</taxon>
        <taxon>Pseudoalteromonadaceae</taxon>
        <taxon>Pseudoalteromonas</taxon>
    </lineage>
</organism>
<protein>
    <submittedName>
        <fullName evidence="1">Uncharacterized protein</fullName>
    </submittedName>
</protein>
<dbReference type="Proteomes" id="UP000016534">
    <property type="component" value="Unassembled WGS sequence"/>
</dbReference>
<gene>
    <name evidence="1" type="ORF">PUND_04709</name>
</gene>
<comment type="caution">
    <text evidence="1">The sequence shown here is derived from an EMBL/GenBank/DDBJ whole genome shotgun (WGS) entry which is preliminary data.</text>
</comment>
<evidence type="ECO:0000313" key="2">
    <source>
        <dbReference type="Proteomes" id="UP000016534"/>
    </source>
</evidence>
<proteinExistence type="predicted"/>
<reference evidence="1" key="1">
    <citation type="journal article" date="2012" name="J. Bacteriol.">
        <title>Genome sequences of type strains of seven species of the marine bacterium Pseudoalteromonas.</title>
        <authorList>
            <person name="Xie B.B."/>
            <person name="Shu Y.L."/>
            <person name="Qin Q.L."/>
            <person name="Rong J.C."/>
            <person name="Zhang X.Y."/>
            <person name="Chen X.L."/>
            <person name="Shi M."/>
            <person name="He H.L."/>
            <person name="Zhou B.C."/>
            <person name="Zhang Y.Z."/>
        </authorList>
    </citation>
    <scope>NUCLEOTIDE SEQUENCE [LARGE SCALE GENOMIC DNA]</scope>
    <source>
        <strain evidence="1">NCIMB 2128</strain>
    </source>
</reference>
<keyword evidence="2" id="KW-1185">Reference proteome</keyword>
<accession>A0ABN0NJR9</accession>
<sequence length="239" mass="27369">MYTTLYIYKLIEVIMRLPYFVSLFISIVFCTSSLASAEEPPELPPLNPKYEAEHAMVLVNKGSSVYAINIPSFELPFDMHVMYKVDVSDIPFLDLVRDAELVTVKSKPFNIQRLMRGEEVAITADVYLGDYRQGGSLVYSDKLIELSEQLFTRELTDLSPASKWQQYDMVTLKNNERIYIHQITQPPSYHHIMFVDLSGACLQKFRTSTEVPSAGELNYKFINCGTLKPMFYDAESLSK</sequence>
<evidence type="ECO:0000313" key="1">
    <source>
        <dbReference type="EMBL" id="ERG61770.1"/>
    </source>
</evidence>
<name>A0ABN0NJR9_9GAMM</name>
<reference evidence="1" key="2">
    <citation type="submission" date="2013-04" db="EMBL/GenBank/DDBJ databases">
        <title>Genome sequence of Pseudoalteromonas undina.</title>
        <authorList>
            <person name="Xie B.-B."/>
            <person name="Rong J.-C."/>
            <person name="Qin Q.-L."/>
            <person name="Shu Y.-L."/>
            <person name="Zhang Y.-Z."/>
        </authorList>
    </citation>
    <scope>NUCLEOTIDE SEQUENCE</scope>
    <source>
        <strain evidence="1">NCIMB 2128</strain>
    </source>
</reference>
<dbReference type="EMBL" id="AHCF02000009">
    <property type="protein sequence ID" value="ERG61770.1"/>
    <property type="molecule type" value="Genomic_DNA"/>
</dbReference>